<evidence type="ECO:0000256" key="2">
    <source>
        <dbReference type="ARBA" id="ARBA00022801"/>
    </source>
</evidence>
<dbReference type="PROSITE" id="PS51462">
    <property type="entry name" value="NUDIX"/>
    <property type="match status" value="1"/>
</dbReference>
<name>A0A2M7FQ62_9BACT</name>
<dbReference type="InterPro" id="IPR000086">
    <property type="entry name" value="NUDIX_hydrolase_dom"/>
</dbReference>
<comment type="cofactor">
    <cofactor evidence="1">
        <name>Mg(2+)</name>
        <dbReference type="ChEBI" id="CHEBI:18420"/>
    </cofactor>
</comment>
<dbReference type="GO" id="GO:0019693">
    <property type="term" value="P:ribose phosphate metabolic process"/>
    <property type="evidence" value="ECO:0007669"/>
    <property type="project" value="TreeGrafter"/>
</dbReference>
<accession>A0A2M7FQ62</accession>
<reference evidence="5" key="1">
    <citation type="submission" date="2017-09" db="EMBL/GenBank/DDBJ databases">
        <title>Depth-based differentiation of microbial function through sediment-hosted aquifers and enrichment of novel symbionts in the deep terrestrial subsurface.</title>
        <authorList>
            <person name="Probst A.J."/>
            <person name="Ladd B."/>
            <person name="Jarett J.K."/>
            <person name="Geller-Mcgrath D.E."/>
            <person name="Sieber C.M.K."/>
            <person name="Emerson J.B."/>
            <person name="Anantharaman K."/>
            <person name="Thomas B.C."/>
            <person name="Malmstrom R."/>
            <person name="Stieglmeier M."/>
            <person name="Klingl A."/>
            <person name="Woyke T."/>
            <person name="Ryan C.M."/>
            <person name="Banfield J.F."/>
        </authorList>
    </citation>
    <scope>NUCLEOTIDE SEQUENCE [LARGE SCALE GENOMIC DNA]</scope>
</reference>
<protein>
    <submittedName>
        <fullName evidence="4">ADP-ribose pyrophosphatase</fullName>
    </submittedName>
</protein>
<evidence type="ECO:0000259" key="3">
    <source>
        <dbReference type="PROSITE" id="PS51462"/>
    </source>
</evidence>
<evidence type="ECO:0000313" key="4">
    <source>
        <dbReference type="EMBL" id="PIW07574.1"/>
    </source>
</evidence>
<dbReference type="Proteomes" id="UP000230556">
    <property type="component" value="Unassembled WGS sequence"/>
</dbReference>
<dbReference type="Gene3D" id="3.90.79.10">
    <property type="entry name" value="Nucleoside Triphosphate Pyrophosphohydrolase"/>
    <property type="match status" value="1"/>
</dbReference>
<feature type="domain" description="Nudix hydrolase" evidence="3">
    <location>
        <begin position="37"/>
        <end position="165"/>
    </location>
</feature>
<dbReference type="CDD" id="cd24161">
    <property type="entry name" value="NUDIX_ADPRase_Ndx2"/>
    <property type="match status" value="1"/>
</dbReference>
<dbReference type="PANTHER" id="PTHR11839:SF18">
    <property type="entry name" value="NUDIX HYDROLASE DOMAIN-CONTAINING PROTEIN"/>
    <property type="match status" value="1"/>
</dbReference>
<evidence type="ECO:0000313" key="5">
    <source>
        <dbReference type="Proteomes" id="UP000230556"/>
    </source>
</evidence>
<dbReference type="GO" id="GO:0005829">
    <property type="term" value="C:cytosol"/>
    <property type="evidence" value="ECO:0007669"/>
    <property type="project" value="TreeGrafter"/>
</dbReference>
<comment type="caution">
    <text evidence="4">The sequence shown here is derived from an EMBL/GenBank/DDBJ whole genome shotgun (WGS) entry which is preliminary data.</text>
</comment>
<evidence type="ECO:0000256" key="1">
    <source>
        <dbReference type="ARBA" id="ARBA00001946"/>
    </source>
</evidence>
<dbReference type="PANTHER" id="PTHR11839">
    <property type="entry name" value="UDP/ADP-SUGAR PYROPHOSPHATASE"/>
    <property type="match status" value="1"/>
</dbReference>
<keyword evidence="2" id="KW-0378">Hydrolase</keyword>
<dbReference type="SUPFAM" id="SSF55811">
    <property type="entry name" value="Nudix"/>
    <property type="match status" value="1"/>
</dbReference>
<dbReference type="GO" id="GO:0006753">
    <property type="term" value="P:nucleoside phosphate metabolic process"/>
    <property type="evidence" value="ECO:0007669"/>
    <property type="project" value="TreeGrafter"/>
</dbReference>
<dbReference type="InterPro" id="IPR015797">
    <property type="entry name" value="NUDIX_hydrolase-like_dom_sf"/>
</dbReference>
<dbReference type="AlphaFoldDB" id="A0A2M7FQ62"/>
<proteinExistence type="predicted"/>
<dbReference type="EMBL" id="PFFO01000109">
    <property type="protein sequence ID" value="PIW07574.1"/>
    <property type="molecule type" value="Genomic_DNA"/>
</dbReference>
<dbReference type="GO" id="GO:0016787">
    <property type="term" value="F:hydrolase activity"/>
    <property type="evidence" value="ECO:0007669"/>
    <property type="project" value="UniProtKB-KW"/>
</dbReference>
<sequence>MTWKTLSSKPVYQNRYMTVTEDELETDNGDKVVYGIVRKEPFSVVIPWDGTKLLLVGQYRPSAEIFSWEFPMGHAELDSPLVAAQKELQEETGLIAHDLTQIASFYPALGTMNQLGYLYVATSWTLGERDLEPSEQGMQLKWVSLPDLTNLIADGTIKDGPTITALKYFELYLAKNHHE</sequence>
<dbReference type="Pfam" id="PF00293">
    <property type="entry name" value="NUDIX"/>
    <property type="match status" value="1"/>
</dbReference>
<organism evidence="4 5">
    <name type="scientific">Candidatus Collierbacteria bacterium CG17_big_fil_post_rev_8_21_14_2_50_45_7</name>
    <dbReference type="NCBI Taxonomy" id="1974536"/>
    <lineage>
        <taxon>Bacteria</taxon>
        <taxon>Candidatus Collieribacteriota</taxon>
    </lineage>
</organism>
<gene>
    <name evidence="4" type="ORF">COW38_02575</name>
</gene>